<dbReference type="AlphaFoldDB" id="A0A9D2RG53"/>
<accession>A0A9D2RG53</accession>
<keyword evidence="1" id="KW-0732">Signal</keyword>
<feature type="chain" id="PRO_5039436320" description="Secreted protein" evidence="1">
    <location>
        <begin position="26"/>
        <end position="165"/>
    </location>
</feature>
<feature type="signal peptide" evidence="1">
    <location>
        <begin position="1"/>
        <end position="25"/>
    </location>
</feature>
<proteinExistence type="predicted"/>
<reference evidence="2" key="2">
    <citation type="submission" date="2021-04" db="EMBL/GenBank/DDBJ databases">
        <authorList>
            <person name="Gilroy R."/>
        </authorList>
    </citation>
    <scope>NUCLEOTIDE SEQUENCE</scope>
    <source>
        <strain evidence="2">ChiBcec15-3976</strain>
    </source>
</reference>
<evidence type="ECO:0000313" key="3">
    <source>
        <dbReference type="Proteomes" id="UP000823909"/>
    </source>
</evidence>
<reference evidence="2" key="1">
    <citation type="journal article" date="2021" name="PeerJ">
        <title>Extensive microbial diversity within the chicken gut microbiome revealed by metagenomics and culture.</title>
        <authorList>
            <person name="Gilroy R."/>
            <person name="Ravi A."/>
            <person name="Getino M."/>
            <person name="Pursley I."/>
            <person name="Horton D.L."/>
            <person name="Alikhan N.F."/>
            <person name="Baker D."/>
            <person name="Gharbi K."/>
            <person name="Hall N."/>
            <person name="Watson M."/>
            <person name="Adriaenssens E.M."/>
            <person name="Foster-Nyarko E."/>
            <person name="Jarju S."/>
            <person name="Secka A."/>
            <person name="Antonio M."/>
            <person name="Oren A."/>
            <person name="Chaudhuri R.R."/>
            <person name="La Ragione R."/>
            <person name="Hildebrand F."/>
            <person name="Pallen M.J."/>
        </authorList>
    </citation>
    <scope>NUCLEOTIDE SEQUENCE</scope>
    <source>
        <strain evidence="2">ChiBcec15-3976</strain>
    </source>
</reference>
<dbReference type="EMBL" id="DWUU01000060">
    <property type="protein sequence ID" value="HJD43349.1"/>
    <property type="molecule type" value="Genomic_DNA"/>
</dbReference>
<sequence>MGKRILSMLCSVALLCTMLAGVANAQTVDPDVKCVDGSYLTDEDSSTGSSVPNGARGEYLMRGSCTISKAGLTRIYAYASTTATQVVNYMQTIVYVDRYNAEKDAWGQVYYWYEEDHDDYYMATDAAVVVEPGYYYRVRAIHIAGDQYPYEETASVTNGIYLPPI</sequence>
<evidence type="ECO:0000313" key="2">
    <source>
        <dbReference type="EMBL" id="HJD43349.1"/>
    </source>
</evidence>
<protein>
    <recommendedName>
        <fullName evidence="4">Secreted protein</fullName>
    </recommendedName>
</protein>
<dbReference type="Proteomes" id="UP000823909">
    <property type="component" value="Unassembled WGS sequence"/>
</dbReference>
<organism evidence="2 3">
    <name type="scientific">Candidatus Mediterraneibacter quadrami</name>
    <dbReference type="NCBI Taxonomy" id="2838684"/>
    <lineage>
        <taxon>Bacteria</taxon>
        <taxon>Bacillati</taxon>
        <taxon>Bacillota</taxon>
        <taxon>Clostridia</taxon>
        <taxon>Lachnospirales</taxon>
        <taxon>Lachnospiraceae</taxon>
        <taxon>Mediterraneibacter</taxon>
    </lineage>
</organism>
<gene>
    <name evidence="2" type="ORF">H9910_10200</name>
</gene>
<comment type="caution">
    <text evidence="2">The sequence shown here is derived from an EMBL/GenBank/DDBJ whole genome shotgun (WGS) entry which is preliminary data.</text>
</comment>
<evidence type="ECO:0008006" key="4">
    <source>
        <dbReference type="Google" id="ProtNLM"/>
    </source>
</evidence>
<name>A0A9D2RG53_9FIRM</name>
<evidence type="ECO:0000256" key="1">
    <source>
        <dbReference type="SAM" id="SignalP"/>
    </source>
</evidence>